<dbReference type="EMBL" id="ML976001">
    <property type="protein sequence ID" value="KAF1946822.1"/>
    <property type="molecule type" value="Genomic_DNA"/>
</dbReference>
<sequence length="117" mass="13505">MWRLSNSPSVDNQHAEACVANLRTRQLTRPIGSCLSFNFLCPHVAVVGYARRLLVLLSMFHPYVPQYWNQHNASTRDFSSTVLRRPRRESIEMTRVPCVGAHVEARLRNAQTYSQTY</sequence>
<reference evidence="1" key="1">
    <citation type="journal article" date="2020" name="Stud. Mycol.">
        <title>101 Dothideomycetes genomes: a test case for predicting lifestyles and emergence of pathogens.</title>
        <authorList>
            <person name="Haridas S."/>
            <person name="Albert R."/>
            <person name="Binder M."/>
            <person name="Bloem J."/>
            <person name="Labutti K."/>
            <person name="Salamov A."/>
            <person name="Andreopoulos B."/>
            <person name="Baker S."/>
            <person name="Barry K."/>
            <person name="Bills G."/>
            <person name="Bluhm B."/>
            <person name="Cannon C."/>
            <person name="Castanera R."/>
            <person name="Culley D."/>
            <person name="Daum C."/>
            <person name="Ezra D."/>
            <person name="Gonzalez J."/>
            <person name="Henrissat B."/>
            <person name="Kuo A."/>
            <person name="Liang C."/>
            <person name="Lipzen A."/>
            <person name="Lutzoni F."/>
            <person name="Magnuson J."/>
            <person name="Mondo S."/>
            <person name="Nolan M."/>
            <person name="Ohm R."/>
            <person name="Pangilinan J."/>
            <person name="Park H.-J."/>
            <person name="Ramirez L."/>
            <person name="Alfaro M."/>
            <person name="Sun H."/>
            <person name="Tritt A."/>
            <person name="Yoshinaga Y."/>
            <person name="Zwiers L.-H."/>
            <person name="Turgeon B."/>
            <person name="Goodwin S."/>
            <person name="Spatafora J."/>
            <person name="Crous P."/>
            <person name="Grigoriev I."/>
        </authorList>
    </citation>
    <scope>NUCLEOTIDE SEQUENCE</scope>
    <source>
        <strain evidence="1">CBS 161.51</strain>
    </source>
</reference>
<dbReference type="Proteomes" id="UP000800038">
    <property type="component" value="Unassembled WGS sequence"/>
</dbReference>
<evidence type="ECO:0000313" key="2">
    <source>
        <dbReference type="Proteomes" id="UP000800038"/>
    </source>
</evidence>
<dbReference type="AlphaFoldDB" id="A0A6A5T4L2"/>
<organism evidence="1 2">
    <name type="scientific">Clathrospora elynae</name>
    <dbReference type="NCBI Taxonomy" id="706981"/>
    <lineage>
        <taxon>Eukaryota</taxon>
        <taxon>Fungi</taxon>
        <taxon>Dikarya</taxon>
        <taxon>Ascomycota</taxon>
        <taxon>Pezizomycotina</taxon>
        <taxon>Dothideomycetes</taxon>
        <taxon>Pleosporomycetidae</taxon>
        <taxon>Pleosporales</taxon>
        <taxon>Diademaceae</taxon>
        <taxon>Clathrospora</taxon>
    </lineage>
</organism>
<name>A0A6A5T4L2_9PLEO</name>
<proteinExistence type="predicted"/>
<gene>
    <name evidence="1" type="ORF">EJ02DRAFT_197657</name>
</gene>
<accession>A0A6A5T4L2</accession>
<keyword evidence="2" id="KW-1185">Reference proteome</keyword>
<protein>
    <submittedName>
        <fullName evidence="1">Uncharacterized protein</fullName>
    </submittedName>
</protein>
<evidence type="ECO:0000313" key="1">
    <source>
        <dbReference type="EMBL" id="KAF1946822.1"/>
    </source>
</evidence>